<protein>
    <recommendedName>
        <fullName evidence="9">Aspartate aminotransferase family protein</fullName>
    </recommendedName>
</protein>
<evidence type="ECO:0000313" key="8">
    <source>
        <dbReference type="Proteomes" id="UP000188388"/>
    </source>
</evidence>
<dbReference type="Pfam" id="PF00202">
    <property type="entry name" value="Aminotran_3"/>
    <property type="match status" value="1"/>
</dbReference>
<dbReference type="Gene3D" id="3.40.640.10">
    <property type="entry name" value="Type I PLP-dependent aspartate aminotransferase-like (Major domain)"/>
    <property type="match status" value="1"/>
</dbReference>
<dbReference type="AlphaFoldDB" id="A0A1R3V6Z4"/>
<dbReference type="InterPro" id="IPR015422">
    <property type="entry name" value="PyrdxlP-dep_Trfase_small"/>
</dbReference>
<proteinExistence type="inferred from homology"/>
<dbReference type="PANTHER" id="PTHR43094:SF1">
    <property type="entry name" value="AMINOTRANSFERASE CLASS-III"/>
    <property type="match status" value="1"/>
</dbReference>
<reference evidence="8" key="1">
    <citation type="submission" date="2017-01" db="EMBL/GenBank/DDBJ databases">
        <authorList>
            <person name="Brunel B."/>
        </authorList>
    </citation>
    <scope>NUCLEOTIDE SEQUENCE [LARGE SCALE GENOMIC DNA]</scope>
</reference>
<comment type="similarity">
    <text evidence="2 6">Belongs to the class-III pyridoxal-phosphate-dependent aminotransferase family.</text>
</comment>
<dbReference type="Gene3D" id="3.90.1150.10">
    <property type="entry name" value="Aspartate Aminotransferase, domain 1"/>
    <property type="match status" value="1"/>
</dbReference>
<organism evidence="7 8">
    <name type="scientific">Mesorhizobium prunaredense</name>
    <dbReference type="NCBI Taxonomy" id="1631249"/>
    <lineage>
        <taxon>Bacteria</taxon>
        <taxon>Pseudomonadati</taxon>
        <taxon>Pseudomonadota</taxon>
        <taxon>Alphaproteobacteria</taxon>
        <taxon>Hyphomicrobiales</taxon>
        <taxon>Phyllobacteriaceae</taxon>
        <taxon>Mesorhizobium</taxon>
    </lineage>
</organism>
<evidence type="ECO:0000313" key="7">
    <source>
        <dbReference type="EMBL" id="SIT55642.1"/>
    </source>
</evidence>
<name>A0A1R3V6Z4_9HYPH</name>
<evidence type="ECO:0000256" key="1">
    <source>
        <dbReference type="ARBA" id="ARBA00001933"/>
    </source>
</evidence>
<dbReference type="SUPFAM" id="SSF53383">
    <property type="entry name" value="PLP-dependent transferases"/>
    <property type="match status" value="1"/>
</dbReference>
<gene>
    <name evidence="7" type="ORF">BQ8794_220206</name>
</gene>
<evidence type="ECO:0000256" key="3">
    <source>
        <dbReference type="ARBA" id="ARBA00022576"/>
    </source>
</evidence>
<dbReference type="STRING" id="1631249.BQ8794_220206"/>
<dbReference type="PIRSF" id="PIRSF000521">
    <property type="entry name" value="Transaminase_4ab_Lys_Orn"/>
    <property type="match status" value="1"/>
</dbReference>
<dbReference type="FunFam" id="3.40.640.10:FF:000014">
    <property type="entry name" value="Adenosylmethionine-8-amino-7-oxononanoate aminotransferase, probable"/>
    <property type="match status" value="1"/>
</dbReference>
<keyword evidence="8" id="KW-1185">Reference proteome</keyword>
<evidence type="ECO:0008006" key="9">
    <source>
        <dbReference type="Google" id="ProtNLM"/>
    </source>
</evidence>
<dbReference type="InterPro" id="IPR005814">
    <property type="entry name" value="Aminotrans_3"/>
</dbReference>
<keyword evidence="3" id="KW-0032">Aminotransferase</keyword>
<dbReference type="GO" id="GO:0008483">
    <property type="term" value="F:transaminase activity"/>
    <property type="evidence" value="ECO:0007669"/>
    <property type="project" value="UniProtKB-KW"/>
</dbReference>
<evidence type="ECO:0000256" key="2">
    <source>
        <dbReference type="ARBA" id="ARBA00008954"/>
    </source>
</evidence>
<dbReference type="InterPro" id="IPR015421">
    <property type="entry name" value="PyrdxlP-dep_Trfase_major"/>
</dbReference>
<dbReference type="GO" id="GO:0030170">
    <property type="term" value="F:pyridoxal phosphate binding"/>
    <property type="evidence" value="ECO:0007669"/>
    <property type="project" value="InterPro"/>
</dbReference>
<evidence type="ECO:0000256" key="6">
    <source>
        <dbReference type="RuleBase" id="RU003560"/>
    </source>
</evidence>
<dbReference type="InterPro" id="IPR049704">
    <property type="entry name" value="Aminotrans_3_PPA_site"/>
</dbReference>
<dbReference type="NCBIfam" id="NF004625">
    <property type="entry name" value="PRK05965.1"/>
    <property type="match status" value="1"/>
</dbReference>
<keyword evidence="5 6" id="KW-0663">Pyridoxal phosphate</keyword>
<evidence type="ECO:0000256" key="5">
    <source>
        <dbReference type="ARBA" id="ARBA00022898"/>
    </source>
</evidence>
<dbReference type="InterPro" id="IPR015424">
    <property type="entry name" value="PyrdxlP-dep_Trfase"/>
</dbReference>
<evidence type="ECO:0000256" key="4">
    <source>
        <dbReference type="ARBA" id="ARBA00022679"/>
    </source>
</evidence>
<dbReference type="PROSITE" id="PS00600">
    <property type="entry name" value="AA_TRANSFER_CLASS_3"/>
    <property type="match status" value="1"/>
</dbReference>
<dbReference type="PANTHER" id="PTHR43094">
    <property type="entry name" value="AMINOTRANSFERASE"/>
    <property type="match status" value="1"/>
</dbReference>
<dbReference type="CDD" id="cd00610">
    <property type="entry name" value="OAT_like"/>
    <property type="match status" value="1"/>
</dbReference>
<dbReference type="RefSeq" id="WP_077378245.1">
    <property type="nucleotide sequence ID" value="NZ_FTPD01000015.1"/>
</dbReference>
<comment type="cofactor">
    <cofactor evidence="1">
        <name>pyridoxal 5'-phosphate</name>
        <dbReference type="ChEBI" id="CHEBI:597326"/>
    </cofactor>
</comment>
<dbReference type="EMBL" id="FTPD01000015">
    <property type="protein sequence ID" value="SIT55642.1"/>
    <property type="molecule type" value="Genomic_DNA"/>
</dbReference>
<accession>A0A1R3V6Z4</accession>
<dbReference type="Proteomes" id="UP000188388">
    <property type="component" value="Unassembled WGS sequence"/>
</dbReference>
<sequence>MLANSLIELDRAHLVHPFSCYRSHEETGVRVLKSAKGATVTDASGKTLLDGFAGLWCVNLGYGQESIVEAAAKQLRELPYATGYFGLGSEPAIRLAARLAELAPGDLNHVYFTLGGSDAIDSTIRFIRYFYHAKGTPQKDQFISVEHGYHGSSTAGSGLTAIPAFHAGFGVPYDWQHKIPSHYAYRNPVGSDPQAIIDASVAALRAKIAELGAGRVAAFYAEPIQGSGGVLVPPTGWLKALHAVCKEHDILFVVDEVITAFGRTGPLFACEEDDVVPDLMTTAKGLTSGYVPMGAVFISDRVYNTIADGAGKAPVGHGYTYSAHPVSAAVGLECLRLYEDSLLENGRKAGKRLMEGLRSLADHPLVGDVRGRGMLAAIELVTDKERKTPLPAAADPGRRIFERAWANGLVIRAFNSGILGFAPPLCCTEDDIDGILERTRMTLDQTLEDNDVRSAMKG</sequence>
<keyword evidence="4" id="KW-0808">Transferase</keyword>